<evidence type="ECO:0000256" key="9">
    <source>
        <dbReference type="SAM" id="MobiDB-lite"/>
    </source>
</evidence>
<dbReference type="InterPro" id="IPR027417">
    <property type="entry name" value="P-loop_NTPase"/>
</dbReference>
<feature type="region of interest" description="Disordered" evidence="9">
    <location>
        <begin position="461"/>
        <end position="481"/>
    </location>
</feature>
<evidence type="ECO:0000313" key="12">
    <source>
        <dbReference type="Proteomes" id="UP000323506"/>
    </source>
</evidence>
<dbReference type="Pfam" id="PF23598">
    <property type="entry name" value="LRR_14"/>
    <property type="match status" value="1"/>
</dbReference>
<dbReference type="GO" id="GO:0016020">
    <property type="term" value="C:membrane"/>
    <property type="evidence" value="ECO:0007669"/>
    <property type="project" value="UniProtKB-SubCell"/>
</dbReference>
<reference evidence="11 12" key="1">
    <citation type="submission" date="2019-06" db="EMBL/GenBank/DDBJ databases">
        <title>WGS assembly of Gossypium darwinii.</title>
        <authorList>
            <person name="Chen Z.J."/>
            <person name="Sreedasyam A."/>
            <person name="Ando A."/>
            <person name="Song Q."/>
            <person name="De L."/>
            <person name="Hulse-Kemp A."/>
            <person name="Ding M."/>
            <person name="Ye W."/>
            <person name="Kirkbride R."/>
            <person name="Jenkins J."/>
            <person name="Plott C."/>
            <person name="Lovell J."/>
            <person name="Lin Y.-M."/>
            <person name="Vaughn R."/>
            <person name="Liu B."/>
            <person name="Li W."/>
            <person name="Simpson S."/>
            <person name="Scheffler B."/>
            <person name="Saski C."/>
            <person name="Grover C."/>
            <person name="Hu G."/>
            <person name="Conover J."/>
            <person name="Carlson J."/>
            <person name="Shu S."/>
            <person name="Boston L."/>
            <person name="Williams M."/>
            <person name="Peterson D."/>
            <person name="Mcgee K."/>
            <person name="Jones D."/>
            <person name="Wendel J."/>
            <person name="Stelly D."/>
            <person name="Grimwood J."/>
            <person name="Schmutz J."/>
        </authorList>
    </citation>
    <scope>NUCLEOTIDE SEQUENCE [LARGE SCALE GENOMIC DNA]</scope>
    <source>
        <strain evidence="11">1808015.09</strain>
    </source>
</reference>
<dbReference type="Proteomes" id="UP000323506">
    <property type="component" value="Chromosome D02"/>
</dbReference>
<keyword evidence="6" id="KW-0611">Plant defense</keyword>
<dbReference type="InterPro" id="IPR031968">
    <property type="entry name" value="VASt"/>
</dbReference>
<dbReference type="InterPro" id="IPR002182">
    <property type="entry name" value="NB-ARC"/>
</dbReference>
<dbReference type="FunFam" id="3.40.50.300:FF:001091">
    <property type="entry name" value="Probable disease resistance protein At1g61300"/>
    <property type="match status" value="1"/>
</dbReference>
<dbReference type="InterPro" id="IPR003591">
    <property type="entry name" value="Leu-rich_rpt_typical-subtyp"/>
</dbReference>
<keyword evidence="12" id="KW-1185">Reference proteome</keyword>
<dbReference type="GO" id="GO:0005524">
    <property type="term" value="F:ATP binding"/>
    <property type="evidence" value="ECO:0007669"/>
    <property type="project" value="UniProtKB-KW"/>
</dbReference>
<dbReference type="InterPro" id="IPR032675">
    <property type="entry name" value="LRR_dom_sf"/>
</dbReference>
<accession>A0A5D2D8A9</accession>
<comment type="similarity">
    <text evidence="2">Belongs to the disease resistance NB-LRR family.</text>
</comment>
<dbReference type="InterPro" id="IPR042197">
    <property type="entry name" value="Apaf_helical"/>
</dbReference>
<dbReference type="FunFam" id="1.10.10.10:FF:000322">
    <property type="entry name" value="Probable disease resistance protein At1g63360"/>
    <property type="match status" value="1"/>
</dbReference>
<evidence type="ECO:0000256" key="2">
    <source>
        <dbReference type="ARBA" id="ARBA00008894"/>
    </source>
</evidence>
<dbReference type="InterPro" id="IPR050905">
    <property type="entry name" value="Plant_NBS-LRR"/>
</dbReference>
<evidence type="ECO:0000256" key="7">
    <source>
        <dbReference type="ARBA" id="ARBA00022840"/>
    </source>
</evidence>
<dbReference type="GO" id="GO:0043531">
    <property type="term" value="F:ADP binding"/>
    <property type="evidence" value="ECO:0007669"/>
    <property type="project" value="InterPro"/>
</dbReference>
<name>A0A5D2D8A9_GOSDA</name>
<dbReference type="GO" id="GO:0006952">
    <property type="term" value="P:defense response"/>
    <property type="evidence" value="ECO:0007669"/>
    <property type="project" value="UniProtKB-KW"/>
</dbReference>
<dbReference type="Gene3D" id="1.10.8.430">
    <property type="entry name" value="Helical domain of apoptotic protease-activating factors"/>
    <property type="match status" value="1"/>
</dbReference>
<dbReference type="InterPro" id="IPR055414">
    <property type="entry name" value="LRR_R13L4/SHOC2-like"/>
</dbReference>
<dbReference type="Gene3D" id="1.10.10.10">
    <property type="entry name" value="Winged helix-like DNA-binding domain superfamily/Winged helix DNA-binding domain"/>
    <property type="match status" value="1"/>
</dbReference>
<dbReference type="Gene3D" id="3.40.50.300">
    <property type="entry name" value="P-loop containing nucleotide triphosphate hydrolases"/>
    <property type="match status" value="1"/>
</dbReference>
<organism evidence="11 12">
    <name type="scientific">Gossypium darwinii</name>
    <name type="common">Darwin's cotton</name>
    <name type="synonym">Gossypium barbadense var. darwinii</name>
    <dbReference type="NCBI Taxonomy" id="34276"/>
    <lineage>
        <taxon>Eukaryota</taxon>
        <taxon>Viridiplantae</taxon>
        <taxon>Streptophyta</taxon>
        <taxon>Embryophyta</taxon>
        <taxon>Tracheophyta</taxon>
        <taxon>Spermatophyta</taxon>
        <taxon>Magnoliopsida</taxon>
        <taxon>eudicotyledons</taxon>
        <taxon>Gunneridae</taxon>
        <taxon>Pentapetalae</taxon>
        <taxon>rosids</taxon>
        <taxon>malvids</taxon>
        <taxon>Malvales</taxon>
        <taxon>Malvaceae</taxon>
        <taxon>Malvoideae</taxon>
        <taxon>Gossypium</taxon>
    </lineage>
</organism>
<dbReference type="EMBL" id="CM017702">
    <property type="protein sequence ID" value="TYG77859.1"/>
    <property type="molecule type" value="Genomic_DNA"/>
</dbReference>
<keyword evidence="4" id="KW-0677">Repeat</keyword>
<evidence type="ECO:0000256" key="6">
    <source>
        <dbReference type="ARBA" id="ARBA00022821"/>
    </source>
</evidence>
<dbReference type="InterPro" id="IPR057135">
    <property type="entry name" value="At4g27190-like_LRR"/>
</dbReference>
<feature type="domain" description="VASt" evidence="10">
    <location>
        <begin position="19"/>
        <end position="191"/>
    </location>
</feature>
<dbReference type="PROSITE" id="PS51778">
    <property type="entry name" value="VAST"/>
    <property type="match status" value="1"/>
</dbReference>
<dbReference type="SUPFAM" id="SSF52058">
    <property type="entry name" value="L domain-like"/>
    <property type="match status" value="1"/>
</dbReference>
<dbReference type="InterPro" id="IPR036388">
    <property type="entry name" value="WH-like_DNA-bd_sf"/>
</dbReference>
<dbReference type="Pfam" id="PF00931">
    <property type="entry name" value="NB-ARC"/>
    <property type="match status" value="1"/>
</dbReference>
<dbReference type="Gene3D" id="3.80.10.10">
    <property type="entry name" value="Ribonuclease Inhibitor"/>
    <property type="match status" value="2"/>
</dbReference>
<dbReference type="Pfam" id="PF23247">
    <property type="entry name" value="LRR_RPS2"/>
    <property type="match status" value="1"/>
</dbReference>
<evidence type="ECO:0000313" key="11">
    <source>
        <dbReference type="EMBL" id="TYG77859.1"/>
    </source>
</evidence>
<evidence type="ECO:0000256" key="1">
    <source>
        <dbReference type="ARBA" id="ARBA00004370"/>
    </source>
</evidence>
<protein>
    <recommendedName>
        <fullName evidence="10">VASt domain-containing protein</fullName>
    </recommendedName>
</protein>
<dbReference type="SUPFAM" id="SSF52540">
    <property type="entry name" value="P-loop containing nucleoside triphosphate hydrolases"/>
    <property type="match status" value="1"/>
</dbReference>
<sequence>MAPKDNASKPEKSQAFIKEEVLVGIHNDVFPCTAEQFYNLLLIDDCSFTNEYRAVRKDTNLSMGQWHPADEYDGLVREITFRTICNSPMCPPDTAMTEYQHSILSPDKKKLVFETVQQAHDVPFGSYFEVHCRWCVETSGENSSILDVKVGAHFKKWCVMQSKIRSGAINEYKKEVEVMLDVARSYIKSQTAGGEINYSSSSPPVIQQGEMDFRQDTVFSHVVSWCKKITGAKRRKKIYPSLRPKTEYLFDLRDSVKEEMIKELMVGTKRTKECREWLIKVREFEANAKELLQFHEKILDNLRFSKKQPHADLMNVLDEITCLLESSPLQRATRTRSSSMIEGKSFGLAERTSNAYLRSKTEDPVQDLEAARSRAMGKEVEKGKEILLIKYGTKLLSSSRKAEGDQKPRNLTKKKGSFFSLPQVETKDGSTTTVGSMIDMEAPSSGNSGAFWSESSLITSSSLPSDGVDLKTKPEEVSSSQTNILPTAGQETELISFEEEEAEEETKPSQRPEISKTVLNEIEEISSSHETESEASLPAASQIPKSLKTVNPSVEPRIEVGAFISPQREIFSLDRLPVASWEEEILLPDEVGTKVPSQTDAKANVERTVLKILELLSNDTVRRIGVCGTGKVGKTTVLKAFIDHPQINDMFDLIIWVTVSKYWSIRKMQDEVLRQLSTDFKAESENREELLRYLEGRKFLLVLDDVWESIDLEAVGIPNPSSENGSAIILATRNLEVCNNMRFINMIEVGTLSNEEAWKLFCEQVGRVVNIPGILPFARVIAERCGGLPLLVIVTGRALSGEEDVFAWEQAFKQFSGPCGDLRSRNDIIQLLKFSFDRLQVHDIQSCFLHCALFPEDQEVNISEFVTYCIEEGLIAGNTADAYKRSHEIITVLTRAFLLETTSNSSIIMHDMIRDLALAILLQEKDSQFLLRAYSKPVSRENHSSLVLRESPENNRLFIPDGCQFILRGGSRLTQPPSVEEWGKSSMIFLMDNNLSALPESPSCPGLLTLFLQRNFRLRVIAVSFFDCMPCLKVLNLSNTRIKSLPGTISKLVSLETLILRHCERLSMLPSDIGSLKLLQVLDLRGTEINLLPDEIGELSSLTYFDICFYGSINRREHLKLPQGLISSGIISRLCALQSLGIRVCPGDERWDKCVKSIIYEVSKLTGLTSLSFYFPEVELLELFLQKSAAWIDQCLTEYNFVVGHDIKRIVSRVPQYVELDYDRTSQRLRFVNGEKIPDAIVKVLAYCSAFYLDHHLDVISISKFGIANMNKLKHCIVSECPTVKAVLEDKEFTEVVFPCLEHLNLHYLWNLEYICDDLLPEGSFAMLRILYVHACPKLKYVLKSSMLRFFSKLEELIVDDCTAIEKIILDDTDLSHMSDSSFKRLTLHYLPALETIREGVWPSFEYISVCNCPNFKKINLDSKSKHTLKGIKGEKDWWDSLEWKEPSLSILFNDLFTPVSEDDI</sequence>
<evidence type="ECO:0000256" key="8">
    <source>
        <dbReference type="ARBA" id="ARBA00023136"/>
    </source>
</evidence>
<dbReference type="SMART" id="SM00369">
    <property type="entry name" value="LRR_TYP"/>
    <property type="match status" value="2"/>
</dbReference>
<keyword evidence="8" id="KW-0472">Membrane</keyword>
<dbReference type="PRINTS" id="PR00364">
    <property type="entry name" value="DISEASERSIST"/>
</dbReference>
<evidence type="ECO:0000259" key="10">
    <source>
        <dbReference type="PROSITE" id="PS51778"/>
    </source>
</evidence>
<dbReference type="PANTHER" id="PTHR33463:SF143">
    <property type="entry name" value="NB-ARC DOMAIN-CONTAINING PROTEIN"/>
    <property type="match status" value="1"/>
</dbReference>
<comment type="subcellular location">
    <subcellularLocation>
        <location evidence="1">Membrane</location>
    </subcellularLocation>
</comment>
<evidence type="ECO:0000256" key="4">
    <source>
        <dbReference type="ARBA" id="ARBA00022737"/>
    </source>
</evidence>
<dbReference type="Pfam" id="PF16016">
    <property type="entry name" value="VASt"/>
    <property type="match status" value="1"/>
</dbReference>
<evidence type="ECO:0000256" key="3">
    <source>
        <dbReference type="ARBA" id="ARBA00022614"/>
    </source>
</evidence>
<keyword evidence="5" id="KW-0547">Nucleotide-binding</keyword>
<evidence type="ECO:0000256" key="5">
    <source>
        <dbReference type="ARBA" id="ARBA00022741"/>
    </source>
</evidence>
<proteinExistence type="inferred from homology"/>
<keyword evidence="7" id="KW-0067">ATP-binding</keyword>
<keyword evidence="3" id="KW-0433">Leucine-rich repeat</keyword>
<dbReference type="PANTHER" id="PTHR33463">
    <property type="entry name" value="NB-ARC DOMAIN-CONTAINING PROTEIN-RELATED"/>
    <property type="match status" value="1"/>
</dbReference>
<gene>
    <name evidence="11" type="ORF">ES288_D02G009700v1</name>
</gene>